<protein>
    <submittedName>
        <fullName evidence="1">Uncharacterized protein</fullName>
    </submittedName>
</protein>
<evidence type="ECO:0000313" key="1">
    <source>
        <dbReference type="EMBL" id="WQJ53051.1"/>
    </source>
</evidence>
<name>A0ABZ0Z300_9CAUD</name>
<organism evidence="1 2">
    <name type="scientific">phage Lak_Megaphage_RVC_JS4_GC31</name>
    <dbReference type="NCBI Taxonomy" id="3109228"/>
    <lineage>
        <taxon>Viruses</taxon>
        <taxon>Duplodnaviria</taxon>
        <taxon>Heunggongvirae</taxon>
        <taxon>Uroviricota</taxon>
        <taxon>Caudoviricetes</taxon>
        <taxon>Caudoviricetes code 15 clade</taxon>
    </lineage>
</organism>
<proteinExistence type="predicted"/>
<evidence type="ECO:0000313" key="2">
    <source>
        <dbReference type="Proteomes" id="UP001349343"/>
    </source>
</evidence>
<sequence length="138" mass="16684">MSKNRLILTNEDLRDIFNFRNYLNIPNKQYYCTIYGRTYNDEDGNTLFNTKEDCIESFMTSSVFKSLWKELTDIVKAKYGYLLVENNSKNTGMQNKEWFKDDAYLKNHNKIEDCINYYKEVLINRMIRKRVIIFHTSR</sequence>
<dbReference type="EMBL" id="OR769222">
    <property type="protein sequence ID" value="WQJ53051.1"/>
    <property type="molecule type" value="Genomic_DNA"/>
</dbReference>
<dbReference type="Proteomes" id="UP001349343">
    <property type="component" value="Segment"/>
</dbReference>
<reference evidence="1 2" key="1">
    <citation type="submission" date="2023-11" db="EMBL/GenBank/DDBJ databases">
        <authorList>
            <person name="Cook R."/>
            <person name="Crisci M."/>
            <person name="Pye H."/>
            <person name="Adriaenssens E."/>
            <person name="Santini J."/>
        </authorList>
    </citation>
    <scope>NUCLEOTIDE SEQUENCE [LARGE SCALE GENOMIC DNA]</scope>
    <source>
        <strain evidence="1">Lak_Megaphage_RVC_JS4_GC31</strain>
    </source>
</reference>
<keyword evidence="2" id="KW-1185">Reference proteome</keyword>
<accession>A0ABZ0Z300</accession>